<evidence type="ECO:0000256" key="1">
    <source>
        <dbReference type="ARBA" id="ARBA00023002"/>
    </source>
</evidence>
<keyword evidence="1" id="KW-0560">Oxidoreductase</keyword>
<dbReference type="PRINTS" id="PR00368">
    <property type="entry name" value="FADPNR"/>
</dbReference>
<gene>
    <name evidence="2" type="ORF">EI293_03735</name>
</gene>
<comment type="caution">
    <text evidence="2">The sequence shown here is derived from an EMBL/GenBank/DDBJ whole genome shotgun (WGS) entry which is preliminary data.</text>
</comment>
<dbReference type="OrthoDB" id="9778740at2"/>
<dbReference type="InterPro" id="IPR036188">
    <property type="entry name" value="FAD/NAD-bd_sf"/>
</dbReference>
<dbReference type="Proteomes" id="UP000270291">
    <property type="component" value="Unassembled WGS sequence"/>
</dbReference>
<dbReference type="EMBL" id="RWIU01000001">
    <property type="protein sequence ID" value="RSK46290.1"/>
    <property type="molecule type" value="Genomic_DNA"/>
</dbReference>
<protein>
    <submittedName>
        <fullName evidence="2">FAD-dependent oxidoreductase</fullName>
    </submittedName>
</protein>
<name>A0A3R9NFZ9_9BACT</name>
<accession>A0A3R9NFZ9</accession>
<dbReference type="Gene3D" id="3.50.50.60">
    <property type="entry name" value="FAD/NAD(P)-binding domain"/>
    <property type="match status" value="1"/>
</dbReference>
<dbReference type="PANTHER" id="PTHR43539:SF78">
    <property type="entry name" value="FLAVIN-CONTAINING MONOOXYGENASE"/>
    <property type="match status" value="1"/>
</dbReference>
<sequence length="361" mass="38224">MFATNFPASASSLLTVDTLIIGAGQAGLAAAYYLRQRGTSFVVLEAHPAVGHVWAMRYDSLRLFSPTWASALPGLPWPGSASRYPTKNEAATYLQHYAQHFALPIETGQCVTLVQPAPSGYLVCTATGRQYTARRVIVCTGPYTAPRVPAFATQLPAAVVQLHSSQYQRPAQLPGTGPVAVTGSGNSALQIAADLAATGRPVLVAFDDKTPTAPNNVAMWLFLLATGMLEAGRNTWLGRYMRRQPEPVVSGDLHRLQQFPNVQFIGRALAVTPTAGLQGKRAATPPLEAVVWATGFGPAYEWLQVPGALSAAGEPLHERGLSPVAGLAFLGLPWLHNRRSALMGGAAADAAYVVGNLCKST</sequence>
<dbReference type="InterPro" id="IPR050982">
    <property type="entry name" value="Auxin_biosynth/cation_transpt"/>
</dbReference>
<dbReference type="PRINTS" id="PR00469">
    <property type="entry name" value="PNDRDTASEII"/>
</dbReference>
<keyword evidence="3" id="KW-1185">Reference proteome</keyword>
<dbReference type="GO" id="GO:0004497">
    <property type="term" value="F:monooxygenase activity"/>
    <property type="evidence" value="ECO:0007669"/>
    <property type="project" value="TreeGrafter"/>
</dbReference>
<dbReference type="RefSeq" id="WP_125435797.1">
    <property type="nucleotide sequence ID" value="NZ_RWIU01000001.1"/>
</dbReference>
<dbReference type="PANTHER" id="PTHR43539">
    <property type="entry name" value="FLAVIN-BINDING MONOOXYGENASE-LIKE PROTEIN (AFU_ORTHOLOGUE AFUA_4G09220)"/>
    <property type="match status" value="1"/>
</dbReference>
<organism evidence="2 3">
    <name type="scientific">Hymenobacter perfusus</name>
    <dbReference type="NCBI Taxonomy" id="1236770"/>
    <lineage>
        <taxon>Bacteria</taxon>
        <taxon>Pseudomonadati</taxon>
        <taxon>Bacteroidota</taxon>
        <taxon>Cytophagia</taxon>
        <taxon>Cytophagales</taxon>
        <taxon>Hymenobacteraceae</taxon>
        <taxon>Hymenobacter</taxon>
    </lineage>
</organism>
<evidence type="ECO:0000313" key="2">
    <source>
        <dbReference type="EMBL" id="RSK46290.1"/>
    </source>
</evidence>
<proteinExistence type="predicted"/>
<reference evidence="2 3" key="1">
    <citation type="submission" date="2018-12" db="EMBL/GenBank/DDBJ databases">
        <authorList>
            <person name="Feng G."/>
            <person name="Zhu H."/>
        </authorList>
    </citation>
    <scope>NUCLEOTIDE SEQUENCE [LARGE SCALE GENOMIC DNA]</scope>
    <source>
        <strain evidence="2 3">LMG 26000</strain>
    </source>
</reference>
<dbReference type="SUPFAM" id="SSF51905">
    <property type="entry name" value="FAD/NAD(P)-binding domain"/>
    <property type="match status" value="1"/>
</dbReference>
<dbReference type="AlphaFoldDB" id="A0A3R9NFZ9"/>
<dbReference type="GO" id="GO:0050660">
    <property type="term" value="F:flavin adenine dinucleotide binding"/>
    <property type="evidence" value="ECO:0007669"/>
    <property type="project" value="TreeGrafter"/>
</dbReference>
<evidence type="ECO:0000313" key="3">
    <source>
        <dbReference type="Proteomes" id="UP000270291"/>
    </source>
</evidence>
<dbReference type="Pfam" id="PF13738">
    <property type="entry name" value="Pyr_redox_3"/>
    <property type="match status" value="1"/>
</dbReference>